<sequence>MGLTLSISVGLWCDDKVRSVNLSYYSMQIGTRIPNVPPWAKFWAVSIHSGHSGRDVNSDQFRSEKLESDPMVSTREPSATTTTATTTDSTSLSSSSWFAAIFADRMKKSGLFVYNKSTVERKPCLQADLGMSPARTSDSNEDCERSPLVWFFQKVQVCKYMDQGKKVEPVLVLEELTP</sequence>
<protein>
    <submittedName>
        <fullName evidence="2">Uncharacterized protein</fullName>
    </submittedName>
</protein>
<dbReference type="EMBL" id="JRKL02002802">
    <property type="protein sequence ID" value="KAF3957512.1"/>
    <property type="molecule type" value="Genomic_DNA"/>
</dbReference>
<dbReference type="AlphaFoldDB" id="A0A8J4R4W3"/>
<evidence type="ECO:0000313" key="3">
    <source>
        <dbReference type="Proteomes" id="UP000737018"/>
    </source>
</evidence>
<gene>
    <name evidence="2" type="ORF">CMV_017483</name>
</gene>
<feature type="region of interest" description="Disordered" evidence="1">
    <location>
        <begin position="51"/>
        <end position="89"/>
    </location>
</feature>
<accession>A0A8J4R4W3</accession>
<keyword evidence="3" id="KW-1185">Reference proteome</keyword>
<feature type="compositionally biased region" description="Basic and acidic residues" evidence="1">
    <location>
        <begin position="52"/>
        <end position="68"/>
    </location>
</feature>
<proteinExistence type="predicted"/>
<reference evidence="2" key="1">
    <citation type="submission" date="2020-03" db="EMBL/GenBank/DDBJ databases">
        <title>Castanea mollissima Vanexum genome sequencing.</title>
        <authorList>
            <person name="Staton M."/>
        </authorList>
    </citation>
    <scope>NUCLEOTIDE SEQUENCE</scope>
    <source>
        <tissue evidence="2">Leaf</tissue>
    </source>
</reference>
<name>A0A8J4R4W3_9ROSI</name>
<dbReference type="OrthoDB" id="688025at2759"/>
<dbReference type="Proteomes" id="UP000737018">
    <property type="component" value="Unassembled WGS sequence"/>
</dbReference>
<feature type="compositionally biased region" description="Low complexity" evidence="1">
    <location>
        <begin position="73"/>
        <end position="89"/>
    </location>
</feature>
<organism evidence="2 3">
    <name type="scientific">Castanea mollissima</name>
    <name type="common">Chinese chestnut</name>
    <dbReference type="NCBI Taxonomy" id="60419"/>
    <lineage>
        <taxon>Eukaryota</taxon>
        <taxon>Viridiplantae</taxon>
        <taxon>Streptophyta</taxon>
        <taxon>Embryophyta</taxon>
        <taxon>Tracheophyta</taxon>
        <taxon>Spermatophyta</taxon>
        <taxon>Magnoliopsida</taxon>
        <taxon>eudicotyledons</taxon>
        <taxon>Gunneridae</taxon>
        <taxon>Pentapetalae</taxon>
        <taxon>rosids</taxon>
        <taxon>fabids</taxon>
        <taxon>Fagales</taxon>
        <taxon>Fagaceae</taxon>
        <taxon>Castanea</taxon>
    </lineage>
</organism>
<evidence type="ECO:0000313" key="2">
    <source>
        <dbReference type="EMBL" id="KAF3957512.1"/>
    </source>
</evidence>
<comment type="caution">
    <text evidence="2">The sequence shown here is derived from an EMBL/GenBank/DDBJ whole genome shotgun (WGS) entry which is preliminary data.</text>
</comment>
<evidence type="ECO:0000256" key="1">
    <source>
        <dbReference type="SAM" id="MobiDB-lite"/>
    </source>
</evidence>